<evidence type="ECO:0000313" key="1">
    <source>
        <dbReference type="EMBL" id="KEH23367.1"/>
    </source>
</evidence>
<sequence>MDIPLQKRRMENNSTIQILSGSCIVTNKKVTMFANSVRMQAPPKYNSDGKRTTWQAISETQTQCEVSGWNLDEGIQPSNISFSVELGLTDKTAVI</sequence>
<reference evidence="1 3" key="2">
    <citation type="journal article" date="2014" name="BMC Genomics">
        <title>An improved genome release (version Mt4.0) for the model legume Medicago truncatula.</title>
        <authorList>
            <person name="Tang H."/>
            <person name="Krishnakumar V."/>
            <person name="Bidwell S."/>
            <person name="Rosen B."/>
            <person name="Chan A."/>
            <person name="Zhou S."/>
            <person name="Gentzbittel L."/>
            <person name="Childs K.L."/>
            <person name="Yandell M."/>
            <person name="Gundlach H."/>
            <person name="Mayer K.F."/>
            <person name="Schwartz D.C."/>
            <person name="Town C.D."/>
        </authorList>
    </citation>
    <scope>GENOME REANNOTATION</scope>
    <source>
        <strain evidence="1">A17</strain>
        <strain evidence="2 3">cv. Jemalong A17</strain>
    </source>
</reference>
<accession>A0A072U130</accession>
<protein>
    <submittedName>
        <fullName evidence="1 2">Uncharacterized protein</fullName>
    </submittedName>
</protein>
<reference evidence="2" key="3">
    <citation type="submission" date="2015-04" db="UniProtKB">
        <authorList>
            <consortium name="EnsemblPlants"/>
        </authorList>
    </citation>
    <scope>IDENTIFICATION</scope>
    <source>
        <strain evidence="2">cv. Jemalong A17</strain>
    </source>
</reference>
<name>A0A072U130_MEDTR</name>
<dbReference type="EnsemblPlants" id="KEH23367">
    <property type="protein sequence ID" value="KEH23367"/>
    <property type="gene ID" value="MTR_7g077815"/>
</dbReference>
<dbReference type="AlphaFoldDB" id="A0A072U130"/>
<evidence type="ECO:0000313" key="2">
    <source>
        <dbReference type="EnsemblPlants" id="KEH23367"/>
    </source>
</evidence>
<evidence type="ECO:0000313" key="3">
    <source>
        <dbReference type="Proteomes" id="UP000002051"/>
    </source>
</evidence>
<organism evidence="1 3">
    <name type="scientific">Medicago truncatula</name>
    <name type="common">Barrel medic</name>
    <name type="synonym">Medicago tribuloides</name>
    <dbReference type="NCBI Taxonomy" id="3880"/>
    <lineage>
        <taxon>Eukaryota</taxon>
        <taxon>Viridiplantae</taxon>
        <taxon>Streptophyta</taxon>
        <taxon>Embryophyta</taxon>
        <taxon>Tracheophyta</taxon>
        <taxon>Spermatophyta</taxon>
        <taxon>Magnoliopsida</taxon>
        <taxon>eudicotyledons</taxon>
        <taxon>Gunneridae</taxon>
        <taxon>Pentapetalae</taxon>
        <taxon>rosids</taxon>
        <taxon>fabids</taxon>
        <taxon>Fabales</taxon>
        <taxon>Fabaceae</taxon>
        <taxon>Papilionoideae</taxon>
        <taxon>50 kb inversion clade</taxon>
        <taxon>NPAAA clade</taxon>
        <taxon>Hologalegina</taxon>
        <taxon>IRL clade</taxon>
        <taxon>Trifolieae</taxon>
        <taxon>Medicago</taxon>
    </lineage>
</organism>
<keyword evidence="3" id="KW-1185">Reference proteome</keyword>
<dbReference type="PROSITE" id="PS51257">
    <property type="entry name" value="PROKAR_LIPOPROTEIN"/>
    <property type="match status" value="1"/>
</dbReference>
<proteinExistence type="predicted"/>
<dbReference type="Proteomes" id="UP000002051">
    <property type="component" value="Unassembled WGS sequence"/>
</dbReference>
<dbReference type="EMBL" id="CM001223">
    <property type="protein sequence ID" value="KEH23367.1"/>
    <property type="molecule type" value="Genomic_DNA"/>
</dbReference>
<dbReference type="HOGENOM" id="CLU_2376056_0_0_1"/>
<reference evidence="1 3" key="1">
    <citation type="journal article" date="2011" name="Nature">
        <title>The Medicago genome provides insight into the evolution of rhizobial symbioses.</title>
        <authorList>
            <person name="Young N.D."/>
            <person name="Debelle F."/>
            <person name="Oldroyd G.E."/>
            <person name="Geurts R."/>
            <person name="Cannon S.B."/>
            <person name="Udvardi M.K."/>
            <person name="Benedito V.A."/>
            <person name="Mayer K.F."/>
            <person name="Gouzy J."/>
            <person name="Schoof H."/>
            <person name="Van de Peer Y."/>
            <person name="Proost S."/>
            <person name="Cook D.R."/>
            <person name="Meyers B.C."/>
            <person name="Spannagl M."/>
            <person name="Cheung F."/>
            <person name="De Mita S."/>
            <person name="Krishnakumar V."/>
            <person name="Gundlach H."/>
            <person name="Zhou S."/>
            <person name="Mudge J."/>
            <person name="Bharti A.K."/>
            <person name="Murray J.D."/>
            <person name="Naoumkina M.A."/>
            <person name="Rosen B."/>
            <person name="Silverstein K.A."/>
            <person name="Tang H."/>
            <person name="Rombauts S."/>
            <person name="Zhao P.X."/>
            <person name="Zhou P."/>
            <person name="Barbe V."/>
            <person name="Bardou P."/>
            <person name="Bechner M."/>
            <person name="Bellec A."/>
            <person name="Berger A."/>
            <person name="Berges H."/>
            <person name="Bidwell S."/>
            <person name="Bisseling T."/>
            <person name="Choisne N."/>
            <person name="Couloux A."/>
            <person name="Denny R."/>
            <person name="Deshpande S."/>
            <person name="Dai X."/>
            <person name="Doyle J.J."/>
            <person name="Dudez A.M."/>
            <person name="Farmer A.D."/>
            <person name="Fouteau S."/>
            <person name="Franken C."/>
            <person name="Gibelin C."/>
            <person name="Gish J."/>
            <person name="Goldstein S."/>
            <person name="Gonzalez A.J."/>
            <person name="Green P.J."/>
            <person name="Hallab A."/>
            <person name="Hartog M."/>
            <person name="Hua A."/>
            <person name="Humphray S.J."/>
            <person name="Jeong D.H."/>
            <person name="Jing Y."/>
            <person name="Jocker A."/>
            <person name="Kenton S.M."/>
            <person name="Kim D.J."/>
            <person name="Klee K."/>
            <person name="Lai H."/>
            <person name="Lang C."/>
            <person name="Lin S."/>
            <person name="Macmil S.L."/>
            <person name="Magdelenat G."/>
            <person name="Matthews L."/>
            <person name="McCorrison J."/>
            <person name="Monaghan E.L."/>
            <person name="Mun J.H."/>
            <person name="Najar F.Z."/>
            <person name="Nicholson C."/>
            <person name="Noirot C."/>
            <person name="O'Bleness M."/>
            <person name="Paule C.R."/>
            <person name="Poulain J."/>
            <person name="Prion F."/>
            <person name="Qin B."/>
            <person name="Qu C."/>
            <person name="Retzel E.F."/>
            <person name="Riddle C."/>
            <person name="Sallet E."/>
            <person name="Samain S."/>
            <person name="Samson N."/>
            <person name="Sanders I."/>
            <person name="Saurat O."/>
            <person name="Scarpelli C."/>
            <person name="Schiex T."/>
            <person name="Segurens B."/>
            <person name="Severin A.J."/>
            <person name="Sherrier D.J."/>
            <person name="Shi R."/>
            <person name="Sims S."/>
            <person name="Singer S.R."/>
            <person name="Sinharoy S."/>
            <person name="Sterck L."/>
            <person name="Viollet A."/>
            <person name="Wang B.B."/>
            <person name="Wang K."/>
            <person name="Wang M."/>
            <person name="Wang X."/>
            <person name="Warfsmann J."/>
            <person name="Weissenbach J."/>
            <person name="White D.D."/>
            <person name="White J.D."/>
            <person name="Wiley G.B."/>
            <person name="Wincker P."/>
            <person name="Xing Y."/>
            <person name="Yang L."/>
            <person name="Yao Z."/>
            <person name="Ying F."/>
            <person name="Zhai J."/>
            <person name="Zhou L."/>
            <person name="Zuber A."/>
            <person name="Denarie J."/>
            <person name="Dixon R.A."/>
            <person name="May G.D."/>
            <person name="Schwartz D.C."/>
            <person name="Rogers J."/>
            <person name="Quetier F."/>
            <person name="Town C.D."/>
            <person name="Roe B.A."/>
        </authorList>
    </citation>
    <scope>NUCLEOTIDE SEQUENCE [LARGE SCALE GENOMIC DNA]</scope>
    <source>
        <strain evidence="1">A17</strain>
        <strain evidence="2 3">cv. Jemalong A17</strain>
    </source>
</reference>
<gene>
    <name evidence="1" type="ordered locus">MTR_7g077815</name>
</gene>